<dbReference type="InterPro" id="IPR023346">
    <property type="entry name" value="Lysozyme-like_dom_sf"/>
</dbReference>
<feature type="compositionally biased region" description="Polar residues" evidence="16">
    <location>
        <begin position="1037"/>
        <end position="1046"/>
    </location>
</feature>
<keyword evidence="17" id="KW-1133">Transmembrane helix</keyword>
<evidence type="ECO:0000259" key="18">
    <source>
        <dbReference type="Pfam" id="PF00905"/>
    </source>
</evidence>
<evidence type="ECO:0000256" key="16">
    <source>
        <dbReference type="SAM" id="MobiDB-lite"/>
    </source>
</evidence>
<feature type="domain" description="Glycosyl transferase family 51" evidence="19">
    <location>
        <begin position="174"/>
        <end position="338"/>
    </location>
</feature>
<dbReference type="PANTHER" id="PTHR32282:SF33">
    <property type="entry name" value="PEPTIDOGLYCAN GLYCOSYLTRANSFERASE"/>
    <property type="match status" value="1"/>
</dbReference>
<comment type="catalytic activity">
    <reaction evidence="15">
        <text>[GlcNAc-(1-&gt;4)-Mur2Ac(oyl-L-Ala-gamma-D-Glu-L-Lys-D-Ala-D-Ala)](n)-di-trans,octa-cis-undecaprenyl diphosphate + beta-D-GlcNAc-(1-&gt;4)-Mur2Ac(oyl-L-Ala-gamma-D-Glu-L-Lys-D-Ala-D-Ala)-di-trans,octa-cis-undecaprenyl diphosphate = [GlcNAc-(1-&gt;4)-Mur2Ac(oyl-L-Ala-gamma-D-Glu-L-Lys-D-Ala-D-Ala)](n+1)-di-trans,octa-cis-undecaprenyl diphosphate + di-trans,octa-cis-undecaprenyl diphosphate + H(+)</text>
        <dbReference type="Rhea" id="RHEA:23708"/>
        <dbReference type="Rhea" id="RHEA-COMP:9602"/>
        <dbReference type="Rhea" id="RHEA-COMP:9603"/>
        <dbReference type="ChEBI" id="CHEBI:15378"/>
        <dbReference type="ChEBI" id="CHEBI:58405"/>
        <dbReference type="ChEBI" id="CHEBI:60033"/>
        <dbReference type="ChEBI" id="CHEBI:78435"/>
        <dbReference type="EC" id="2.4.99.28"/>
    </reaction>
</comment>
<feature type="region of interest" description="Disordered" evidence="16">
    <location>
        <begin position="71"/>
        <end position="106"/>
    </location>
</feature>
<sequence>MSDKFKDTNETNEDKLRKIDEFFNQFEEKTNDNSSSNIEEFLSKFNEIEKQEQENKAEMEIRRQTRMDRLNEKKTKKKKDFSFGRKAPSDSANEENIMGKTTDSTKKKHKHRLNLKKFFLFLAGLCVLGGIVMGILTITIIADAPKINPNNIYSLLSESSTLYDDEGNVIDNLTSFSAEGTRTNVKYSDLPQNLVDGFVALEDKTFWDHHGFNFVRIIGAIKDSFTTGKISGTSTITQQLARNLYLSETKSDRTLTRKIKEAYYTVLLERHLTKEEILEAYLNTIYLGYNSYGVQAASQAYFGKDVNDLDLLECASLAALPQAPDSYALIKKIYPENIANPNDKNILLKGDVFYYVYNNISENRRETCLEFMNKQGFISDSELSDALADNLKDHLKPNPSSGSEISSYFADYVVQQVVNALVEESGKSEEEANQMIYTGGLQIYTTMNSDMQRIAENEFSKNKNFPGVAHLKKDKSGNIVSDSGSILLYNYANYFEPDGSFILNSNEYEKNSDGSLTIFKGKRLNISKVEFQGKTDYNLDYKKMYTVDDGIFYSIDGGFVSIPAKYKTRDADGNLILSSELFTDMPKVFKSTSKGLVISSDYNTLGQKVVQPQSAMVISDPSDGSIKAMVGGRNTIGRLLFNRATSTRQPGSSIKPISVYGPALQASADAAASGTTMKFSDSVGVSKLFGDYFTAASVIDDSPLTIQGKQWPKNWYSGYKGLCTLRTSIEQSINVNAVRILQQLGIPKSVSFLKEVGVSTIIESGNANDMNIAALALGGMTKGISPLEMSAAYSTFVNDGKYSEPMAFTKVTNNKGELLIENSPQTKQVMDPGVAFIMRDLLRSVVTHGIGSKAAISNQPVAGKTGTTTDNYDAWFVGFTPQYSAALWIGNDVNIELSQGSTAAARLWSNIMSQVCAKIPTATYHAKPSNVISLTIDTKSGKLPSSLSALDPRGTLRTEYFIKGTEPTTTDNVHTYVTVCSETGYLATPSCPSTRKVVGVKRPYTVNPIVGDIGYEVPHGYCNIHNPDPSRYPVGSGSKSNFTGIPSQGDDTETNGEMPSNNNTGTGNSNGTGNGTTSPNNNNSSGNGNNNGNGSGNGNTDQNGNSTVPDWLIPH</sequence>
<dbReference type="GO" id="GO:0046677">
    <property type="term" value="P:response to antibiotic"/>
    <property type="evidence" value="ECO:0007669"/>
    <property type="project" value="UniProtKB-KW"/>
</dbReference>
<dbReference type="EMBL" id="CP035281">
    <property type="protein sequence ID" value="QAT43037.1"/>
    <property type="molecule type" value="Genomic_DNA"/>
</dbReference>
<dbReference type="GO" id="GO:0006508">
    <property type="term" value="P:proteolysis"/>
    <property type="evidence" value="ECO:0007669"/>
    <property type="project" value="UniProtKB-KW"/>
</dbReference>
<evidence type="ECO:0000256" key="9">
    <source>
        <dbReference type="ARBA" id="ARBA00022801"/>
    </source>
</evidence>
<evidence type="ECO:0000313" key="20">
    <source>
        <dbReference type="EMBL" id="QAT43037.1"/>
    </source>
</evidence>
<organism evidence="20 21">
    <name type="scientific">Aminipila luticellarii</name>
    <dbReference type="NCBI Taxonomy" id="2507160"/>
    <lineage>
        <taxon>Bacteria</taxon>
        <taxon>Bacillati</taxon>
        <taxon>Bacillota</taxon>
        <taxon>Clostridia</taxon>
        <taxon>Peptostreptococcales</taxon>
        <taxon>Anaerovoracaceae</taxon>
        <taxon>Aminipila</taxon>
    </lineage>
</organism>
<dbReference type="Gene3D" id="1.10.3810.10">
    <property type="entry name" value="Biosynthetic peptidoglycan transglycosylase-like"/>
    <property type="match status" value="1"/>
</dbReference>
<gene>
    <name evidence="20" type="ORF">EQM06_07195</name>
</gene>
<evidence type="ECO:0000259" key="19">
    <source>
        <dbReference type="Pfam" id="PF00912"/>
    </source>
</evidence>
<feature type="compositionally biased region" description="Low complexity" evidence="16">
    <location>
        <begin position="1075"/>
        <end position="1088"/>
    </location>
</feature>
<dbReference type="InterPro" id="IPR050396">
    <property type="entry name" value="Glycosyltr_51/Transpeptidase"/>
</dbReference>
<dbReference type="UniPathway" id="UPA00219"/>
<evidence type="ECO:0000256" key="3">
    <source>
        <dbReference type="ARBA" id="ARBA00012448"/>
    </source>
</evidence>
<evidence type="ECO:0000256" key="1">
    <source>
        <dbReference type="ARBA" id="ARBA00002624"/>
    </source>
</evidence>
<feature type="transmembrane region" description="Helical" evidence="17">
    <location>
        <begin position="118"/>
        <end position="142"/>
    </location>
</feature>
<dbReference type="Gene3D" id="3.40.710.10">
    <property type="entry name" value="DD-peptidase/beta-lactamase superfamily"/>
    <property type="match status" value="2"/>
</dbReference>
<keyword evidence="17" id="KW-0812">Transmembrane</keyword>
<evidence type="ECO:0000256" key="15">
    <source>
        <dbReference type="ARBA" id="ARBA00049902"/>
    </source>
</evidence>
<evidence type="ECO:0000256" key="13">
    <source>
        <dbReference type="ARBA" id="ARBA00034000"/>
    </source>
</evidence>
<dbReference type="EC" id="2.4.99.28" evidence="14"/>
<keyword evidence="17" id="KW-0472">Membrane</keyword>
<keyword evidence="5" id="KW-0121">Carboxypeptidase</keyword>
<evidence type="ECO:0000256" key="7">
    <source>
        <dbReference type="ARBA" id="ARBA00022676"/>
    </source>
</evidence>
<dbReference type="InterPro" id="IPR001264">
    <property type="entry name" value="Glyco_trans_51"/>
</dbReference>
<dbReference type="InterPro" id="IPR001460">
    <property type="entry name" value="PCN-bd_Tpept"/>
</dbReference>
<evidence type="ECO:0000256" key="10">
    <source>
        <dbReference type="ARBA" id="ARBA00022968"/>
    </source>
</evidence>
<accession>A0A410PVT4</accession>
<keyword evidence="11" id="KW-0046">Antibiotic resistance</keyword>
<dbReference type="InterPro" id="IPR012338">
    <property type="entry name" value="Beta-lactam/transpept-like"/>
</dbReference>
<keyword evidence="6" id="KW-0645">Protease</keyword>
<dbReference type="SUPFAM" id="SSF53955">
    <property type="entry name" value="Lysozyme-like"/>
    <property type="match status" value="1"/>
</dbReference>
<dbReference type="AlphaFoldDB" id="A0A410PVT4"/>
<reference evidence="20 21" key="1">
    <citation type="submission" date="2019-01" db="EMBL/GenBank/DDBJ databases">
        <title>Draft genomes of a novel of Aminipila strains.</title>
        <authorList>
            <person name="Ma S."/>
        </authorList>
    </citation>
    <scope>NUCLEOTIDE SEQUENCE [LARGE SCALE GENOMIC DNA]</scope>
    <source>
        <strain evidence="21">JN-39</strain>
    </source>
</reference>
<feature type="compositionally biased region" description="Low complexity" evidence="16">
    <location>
        <begin position="1098"/>
        <end position="1107"/>
    </location>
</feature>
<keyword evidence="7" id="KW-0328">Glycosyltransferase</keyword>
<comment type="function">
    <text evidence="1">Cell wall formation. Synthesis of cross-linked peptidoglycan from the lipid intermediates. The enzyme has a penicillin-insensitive transglycosylase N-terminal domain (formation of linear glycan strands) and a penicillin-sensitive transpeptidase C-terminal domain (cross-linking of the peptide subunits).</text>
</comment>
<dbReference type="RefSeq" id="WP_128745686.1">
    <property type="nucleotide sequence ID" value="NZ_CP035281.1"/>
</dbReference>
<protein>
    <recommendedName>
        <fullName evidence="4">Penicillin-binding protein 1A</fullName>
        <ecNumber evidence="14">2.4.99.28</ecNumber>
        <ecNumber evidence="3">3.4.16.4</ecNumber>
    </recommendedName>
</protein>
<keyword evidence="10" id="KW-0735">Signal-anchor</keyword>
<evidence type="ECO:0000256" key="11">
    <source>
        <dbReference type="ARBA" id="ARBA00023251"/>
    </source>
</evidence>
<dbReference type="Pfam" id="PF00912">
    <property type="entry name" value="Transgly"/>
    <property type="match status" value="1"/>
</dbReference>
<feature type="region of interest" description="Disordered" evidence="16">
    <location>
        <begin position="1028"/>
        <end position="1115"/>
    </location>
</feature>
<dbReference type="InterPro" id="IPR036950">
    <property type="entry name" value="PBP_transglycosylase"/>
</dbReference>
<comment type="subcellular location">
    <subcellularLocation>
        <location evidence="2">Cell membrane</location>
        <topology evidence="2">Single-pass type II membrane protein</topology>
    </subcellularLocation>
</comment>
<comment type="catalytic activity">
    <reaction evidence="13">
        <text>Preferential cleavage: (Ac)2-L-Lys-D-Ala-|-D-Ala. Also transpeptidation of peptidyl-alanyl moieties that are N-acyl substituents of D-alanine.</text>
        <dbReference type="EC" id="3.4.16.4"/>
    </reaction>
</comment>
<keyword evidence="8" id="KW-0808">Transferase</keyword>
<evidence type="ECO:0000256" key="12">
    <source>
        <dbReference type="ARBA" id="ARBA00023268"/>
    </source>
</evidence>
<dbReference type="GO" id="GO:0008955">
    <property type="term" value="F:peptidoglycan glycosyltransferase activity"/>
    <property type="evidence" value="ECO:0007669"/>
    <property type="project" value="UniProtKB-EC"/>
</dbReference>
<feature type="domain" description="Penicillin-binding protein transpeptidase" evidence="18">
    <location>
        <begin position="694"/>
        <end position="912"/>
    </location>
</feature>
<dbReference type="OrthoDB" id="9766909at2"/>
<name>A0A410PVT4_9FIRM</name>
<dbReference type="GO" id="GO:0008658">
    <property type="term" value="F:penicillin binding"/>
    <property type="evidence" value="ECO:0007669"/>
    <property type="project" value="InterPro"/>
</dbReference>
<evidence type="ECO:0000256" key="8">
    <source>
        <dbReference type="ARBA" id="ARBA00022679"/>
    </source>
</evidence>
<keyword evidence="9" id="KW-0378">Hydrolase</keyword>
<evidence type="ECO:0000256" key="14">
    <source>
        <dbReference type="ARBA" id="ARBA00044770"/>
    </source>
</evidence>
<evidence type="ECO:0000256" key="2">
    <source>
        <dbReference type="ARBA" id="ARBA00004401"/>
    </source>
</evidence>
<dbReference type="PANTHER" id="PTHR32282">
    <property type="entry name" value="BINDING PROTEIN TRANSPEPTIDASE, PUTATIVE-RELATED"/>
    <property type="match status" value="1"/>
</dbReference>
<evidence type="ECO:0000256" key="5">
    <source>
        <dbReference type="ARBA" id="ARBA00022645"/>
    </source>
</evidence>
<dbReference type="Pfam" id="PF00905">
    <property type="entry name" value="Transpeptidase"/>
    <property type="match status" value="1"/>
</dbReference>
<keyword evidence="21" id="KW-1185">Reference proteome</keyword>
<dbReference type="SUPFAM" id="SSF56601">
    <property type="entry name" value="beta-lactamase/transpeptidase-like"/>
    <property type="match status" value="1"/>
</dbReference>
<dbReference type="EC" id="3.4.16.4" evidence="3"/>
<evidence type="ECO:0000256" key="6">
    <source>
        <dbReference type="ARBA" id="ARBA00022670"/>
    </source>
</evidence>
<evidence type="ECO:0000256" key="17">
    <source>
        <dbReference type="SAM" id="Phobius"/>
    </source>
</evidence>
<evidence type="ECO:0000256" key="4">
    <source>
        <dbReference type="ARBA" id="ARBA00018638"/>
    </source>
</evidence>
<dbReference type="GO" id="GO:0005886">
    <property type="term" value="C:plasma membrane"/>
    <property type="evidence" value="ECO:0007669"/>
    <property type="project" value="UniProtKB-SubCell"/>
</dbReference>
<dbReference type="KEGG" id="amij:EQM06_07195"/>
<dbReference type="GO" id="GO:0009002">
    <property type="term" value="F:serine-type D-Ala-D-Ala carboxypeptidase activity"/>
    <property type="evidence" value="ECO:0007669"/>
    <property type="project" value="UniProtKB-EC"/>
</dbReference>
<dbReference type="Proteomes" id="UP000287601">
    <property type="component" value="Chromosome"/>
</dbReference>
<dbReference type="GO" id="GO:0009252">
    <property type="term" value="P:peptidoglycan biosynthetic process"/>
    <property type="evidence" value="ECO:0007669"/>
    <property type="project" value="UniProtKB-UniPathway"/>
</dbReference>
<evidence type="ECO:0000313" key="21">
    <source>
        <dbReference type="Proteomes" id="UP000287601"/>
    </source>
</evidence>
<proteinExistence type="predicted"/>
<keyword evidence="12" id="KW-0511">Multifunctional enzyme</keyword>